<sequence>MVQPRSPVHLSLNSSPVPSCSHWPLALPSVKSVLRPLAAAASFLYWWCQSRVAQMAHPKSPSPARLSAANSFDEK</sequence>
<name>A0A218UUM9_9PASE</name>
<feature type="region of interest" description="Disordered" evidence="1">
    <location>
        <begin position="56"/>
        <end position="75"/>
    </location>
</feature>
<gene>
    <name evidence="2" type="ORF">RLOC_00003319</name>
</gene>
<comment type="caution">
    <text evidence="2">The sequence shown here is derived from an EMBL/GenBank/DDBJ whole genome shotgun (WGS) entry which is preliminary data.</text>
</comment>
<evidence type="ECO:0000256" key="1">
    <source>
        <dbReference type="SAM" id="MobiDB-lite"/>
    </source>
</evidence>
<evidence type="ECO:0000313" key="3">
    <source>
        <dbReference type="Proteomes" id="UP000197619"/>
    </source>
</evidence>
<proteinExistence type="predicted"/>
<protein>
    <submittedName>
        <fullName evidence="2">Uncharacterized protein</fullName>
    </submittedName>
</protein>
<organism evidence="2 3">
    <name type="scientific">Lonchura striata</name>
    <name type="common">white-rumped munia</name>
    <dbReference type="NCBI Taxonomy" id="40157"/>
    <lineage>
        <taxon>Eukaryota</taxon>
        <taxon>Metazoa</taxon>
        <taxon>Chordata</taxon>
        <taxon>Craniata</taxon>
        <taxon>Vertebrata</taxon>
        <taxon>Euteleostomi</taxon>
        <taxon>Archelosauria</taxon>
        <taxon>Archosauria</taxon>
        <taxon>Dinosauria</taxon>
        <taxon>Saurischia</taxon>
        <taxon>Theropoda</taxon>
        <taxon>Coelurosauria</taxon>
        <taxon>Aves</taxon>
        <taxon>Neognathae</taxon>
        <taxon>Neoaves</taxon>
        <taxon>Telluraves</taxon>
        <taxon>Australaves</taxon>
        <taxon>Passeriformes</taxon>
        <taxon>Passeroidea</taxon>
        <taxon>Estrildidae</taxon>
        <taxon>Estrildinae</taxon>
        <taxon>Lonchura</taxon>
    </lineage>
</organism>
<keyword evidence="3" id="KW-1185">Reference proteome</keyword>
<dbReference type="EMBL" id="MUZQ01000126">
    <property type="protein sequence ID" value="OWK57338.1"/>
    <property type="molecule type" value="Genomic_DNA"/>
</dbReference>
<evidence type="ECO:0000313" key="2">
    <source>
        <dbReference type="EMBL" id="OWK57338.1"/>
    </source>
</evidence>
<dbReference type="Proteomes" id="UP000197619">
    <property type="component" value="Unassembled WGS sequence"/>
</dbReference>
<reference evidence="2 3" key="1">
    <citation type="submission" date="2017-05" db="EMBL/GenBank/DDBJ databases">
        <title>Genome of assembly of the Bengalese finch, Lonchura striata domestica.</title>
        <authorList>
            <person name="Colquitt B.M."/>
            <person name="Brainard M.S."/>
        </authorList>
    </citation>
    <scope>NUCLEOTIDE SEQUENCE [LARGE SCALE GENOMIC DNA]</scope>
    <source>
        <strain evidence="2">White83orange57</strain>
    </source>
</reference>
<accession>A0A218UUM9</accession>
<dbReference type="AlphaFoldDB" id="A0A218UUM9"/>